<evidence type="ECO:0000313" key="5">
    <source>
        <dbReference type="EMBL" id="GAH58677.1"/>
    </source>
</evidence>
<dbReference type="PANTHER" id="PTHR42679:SF2">
    <property type="entry name" value="S-METHYL-5'-THIOADENOSINE PHOSPHORYLASE"/>
    <property type="match status" value="1"/>
</dbReference>
<evidence type="ECO:0000256" key="1">
    <source>
        <dbReference type="ARBA" id="ARBA00006751"/>
    </source>
</evidence>
<comment type="caution">
    <text evidence="5">The sequence shown here is derived from an EMBL/GenBank/DDBJ whole genome shotgun (WGS) entry which is preliminary data.</text>
</comment>
<reference evidence="5" key="1">
    <citation type="journal article" date="2014" name="Front. Microbiol.">
        <title>High frequency of phylogenetically diverse reductive dehalogenase-homologous genes in deep subseafloor sedimentary metagenomes.</title>
        <authorList>
            <person name="Kawai M."/>
            <person name="Futagami T."/>
            <person name="Toyoda A."/>
            <person name="Takaki Y."/>
            <person name="Nishi S."/>
            <person name="Hori S."/>
            <person name="Arai W."/>
            <person name="Tsubouchi T."/>
            <person name="Morono Y."/>
            <person name="Uchiyama I."/>
            <person name="Ito T."/>
            <person name="Fujiyama A."/>
            <person name="Inagaki F."/>
            <person name="Takami H."/>
        </authorList>
    </citation>
    <scope>NUCLEOTIDE SEQUENCE</scope>
    <source>
        <strain evidence="5">Expedition CK06-06</strain>
    </source>
</reference>
<dbReference type="GO" id="GO:0019509">
    <property type="term" value="P:L-methionine salvage from methylthioadenosine"/>
    <property type="evidence" value="ECO:0007669"/>
    <property type="project" value="TreeGrafter"/>
</dbReference>
<dbReference type="PROSITE" id="PS01240">
    <property type="entry name" value="PNP_MTAP_2"/>
    <property type="match status" value="1"/>
</dbReference>
<dbReference type="GO" id="GO:0017061">
    <property type="term" value="F:S-methyl-5-thioadenosine phosphorylase activity"/>
    <property type="evidence" value="ECO:0007669"/>
    <property type="project" value="InterPro"/>
</dbReference>
<gene>
    <name evidence="5" type="ORF">S03H2_38759</name>
</gene>
<dbReference type="CDD" id="cd09010">
    <property type="entry name" value="MTAP_SsMTAPII_like_MTIP"/>
    <property type="match status" value="1"/>
</dbReference>
<keyword evidence="3" id="KW-0808">Transferase</keyword>
<name>X1GNB3_9ZZZZ</name>
<dbReference type="GO" id="GO:0009116">
    <property type="term" value="P:nucleoside metabolic process"/>
    <property type="evidence" value="ECO:0007669"/>
    <property type="project" value="InterPro"/>
</dbReference>
<feature type="non-terminal residue" evidence="5">
    <location>
        <position position="209"/>
    </location>
</feature>
<dbReference type="InterPro" id="IPR035994">
    <property type="entry name" value="Nucleoside_phosphorylase_sf"/>
</dbReference>
<comment type="similarity">
    <text evidence="1">Belongs to the PNP/MTAP phosphorylase family.</text>
</comment>
<dbReference type="InterPro" id="IPR010044">
    <property type="entry name" value="MTAP"/>
</dbReference>
<dbReference type="InterPro" id="IPR018099">
    <property type="entry name" value="Purine_phosphorylase-2_CS"/>
</dbReference>
<dbReference type="NCBIfam" id="TIGR01694">
    <property type="entry name" value="MTAP"/>
    <property type="match status" value="1"/>
</dbReference>
<evidence type="ECO:0000256" key="3">
    <source>
        <dbReference type="ARBA" id="ARBA00022679"/>
    </source>
</evidence>
<dbReference type="EMBL" id="BARU01023913">
    <property type="protein sequence ID" value="GAH58677.1"/>
    <property type="molecule type" value="Genomic_DNA"/>
</dbReference>
<feature type="domain" description="Nucleoside phosphorylase" evidence="4">
    <location>
        <begin position="5"/>
        <end position="209"/>
    </location>
</feature>
<keyword evidence="2" id="KW-0328">Glycosyltransferase</keyword>
<evidence type="ECO:0000259" key="4">
    <source>
        <dbReference type="Pfam" id="PF01048"/>
    </source>
</evidence>
<proteinExistence type="inferred from homology"/>
<accession>X1GNB3</accession>
<evidence type="ECO:0000256" key="2">
    <source>
        <dbReference type="ARBA" id="ARBA00022676"/>
    </source>
</evidence>
<dbReference type="SUPFAM" id="SSF53167">
    <property type="entry name" value="Purine and uridine phosphorylases"/>
    <property type="match status" value="1"/>
</dbReference>
<dbReference type="InterPro" id="IPR000845">
    <property type="entry name" value="Nucleoside_phosphorylase_d"/>
</dbReference>
<protein>
    <recommendedName>
        <fullName evidence="4">Nucleoside phosphorylase domain-containing protein</fullName>
    </recommendedName>
</protein>
<dbReference type="HAMAP" id="MF_01963">
    <property type="entry name" value="MTAP"/>
    <property type="match status" value="1"/>
</dbReference>
<sequence>MSTAKIGVIGGSGLYKMEGMTEIEEAKLSTPFGEPSEAIILGKLEGVSVAFLPRHGKGHRMSPGELPARANIYALKSLGVEWIISVSAVGSLKEEIQPLDLVIPDQLIDRTKGRANTFFTNGIVGHIAFAEPFCPVLSQVLFEAAAEAGAKVHQGGIYLAMEGPQFSTRAESQLYRSWGADIIGMTALPEAKLAREAEICYATLAFVTD</sequence>
<dbReference type="Gene3D" id="3.40.50.1580">
    <property type="entry name" value="Nucleoside phosphorylase domain"/>
    <property type="match status" value="1"/>
</dbReference>
<organism evidence="5">
    <name type="scientific">marine sediment metagenome</name>
    <dbReference type="NCBI Taxonomy" id="412755"/>
    <lineage>
        <taxon>unclassified sequences</taxon>
        <taxon>metagenomes</taxon>
        <taxon>ecological metagenomes</taxon>
    </lineage>
</organism>
<dbReference type="PANTHER" id="PTHR42679">
    <property type="entry name" value="S-METHYL-5'-THIOADENOSINE PHOSPHORYLASE"/>
    <property type="match status" value="1"/>
</dbReference>
<dbReference type="GO" id="GO:0005829">
    <property type="term" value="C:cytosol"/>
    <property type="evidence" value="ECO:0007669"/>
    <property type="project" value="TreeGrafter"/>
</dbReference>
<dbReference type="Pfam" id="PF01048">
    <property type="entry name" value="PNP_UDP_1"/>
    <property type="match status" value="1"/>
</dbReference>
<dbReference type="AlphaFoldDB" id="X1GNB3"/>